<proteinExistence type="predicted"/>
<feature type="region of interest" description="Disordered" evidence="1">
    <location>
        <begin position="161"/>
        <end position="220"/>
    </location>
</feature>
<dbReference type="AlphaFoldDB" id="A0A1S3YVM9"/>
<feature type="region of interest" description="Disordered" evidence="1">
    <location>
        <begin position="31"/>
        <end position="103"/>
    </location>
</feature>
<evidence type="ECO:0000256" key="1">
    <source>
        <dbReference type="SAM" id="MobiDB-lite"/>
    </source>
</evidence>
<feature type="region of interest" description="Disordered" evidence="1">
    <location>
        <begin position="120"/>
        <end position="149"/>
    </location>
</feature>
<dbReference type="KEGG" id="nta:107780159"/>
<protein>
    <submittedName>
        <fullName evidence="2">Protein TsetseEP-like</fullName>
    </submittedName>
</protein>
<feature type="compositionally biased region" description="Basic and acidic residues" evidence="1">
    <location>
        <begin position="202"/>
        <end position="220"/>
    </location>
</feature>
<dbReference type="RefSeq" id="XP_016456168.1">
    <property type="nucleotide sequence ID" value="XM_016600682.1"/>
</dbReference>
<dbReference type="STRING" id="4097.A0A1S3YVM9"/>
<name>A0A1S3YVM9_TOBAC</name>
<gene>
    <name evidence="2" type="primary">LOC107780159</name>
</gene>
<accession>A0A1S3YVM9</accession>
<organism evidence="2">
    <name type="scientific">Nicotiana tabacum</name>
    <name type="common">Common tobacco</name>
    <dbReference type="NCBI Taxonomy" id="4097"/>
    <lineage>
        <taxon>Eukaryota</taxon>
        <taxon>Viridiplantae</taxon>
        <taxon>Streptophyta</taxon>
        <taxon>Embryophyta</taxon>
        <taxon>Tracheophyta</taxon>
        <taxon>Spermatophyta</taxon>
        <taxon>Magnoliopsida</taxon>
        <taxon>eudicotyledons</taxon>
        <taxon>Gunneridae</taxon>
        <taxon>Pentapetalae</taxon>
        <taxon>asterids</taxon>
        <taxon>lamiids</taxon>
        <taxon>Solanales</taxon>
        <taxon>Solanaceae</taxon>
        <taxon>Nicotianoideae</taxon>
        <taxon>Nicotianeae</taxon>
        <taxon>Nicotiana</taxon>
    </lineage>
</organism>
<feature type="compositionally biased region" description="Basic and acidic residues" evidence="1">
    <location>
        <begin position="125"/>
        <end position="137"/>
    </location>
</feature>
<feature type="compositionally biased region" description="Basic and acidic residues" evidence="1">
    <location>
        <begin position="75"/>
        <end position="86"/>
    </location>
</feature>
<reference evidence="2" key="1">
    <citation type="submission" date="2025-08" db="UniProtKB">
        <authorList>
            <consortium name="RefSeq"/>
        </authorList>
    </citation>
    <scope>IDENTIFICATION</scope>
</reference>
<dbReference type="PaxDb" id="4097-A0A1S3YVM9"/>
<dbReference type="OrthoDB" id="10578362at2759"/>
<sequence>MKQQLQFVELKLDEEDEDSMKLDEDAAGFIVVPEPDKDPNKFEVVPEPEEDTNKPTVGLEPEEKPNYVVEAPIEEEPKSVKEKEGPEEAEEAEEPNPKGAYVAGLGLGFEKENGKELVATAVAGVEEKDGSEGKEKGEEEEENERPVDIVIEATVARVVPKPDEYPNKFEVVPEPEEDPNKPGVGLEQEEKPNDAIEAPVEEELKPVKEKEGPEEAEEAK</sequence>
<evidence type="ECO:0000313" key="2">
    <source>
        <dbReference type="RefSeq" id="XP_016456168.1"/>
    </source>
</evidence>